<dbReference type="InterPro" id="IPR029063">
    <property type="entry name" value="SAM-dependent_MTases_sf"/>
</dbReference>
<dbReference type="GO" id="GO:0008168">
    <property type="term" value="F:methyltransferase activity"/>
    <property type="evidence" value="ECO:0007669"/>
    <property type="project" value="UniProtKB-KW"/>
</dbReference>
<name>A0A4S8QSX5_9HELO</name>
<reference evidence="4 5" key="1">
    <citation type="submission" date="2017-12" db="EMBL/GenBank/DDBJ databases">
        <title>Comparative genomics of Botrytis spp.</title>
        <authorList>
            <person name="Valero-Jimenez C.A."/>
            <person name="Tapia P."/>
            <person name="Veloso J."/>
            <person name="Silva-Moreno E."/>
            <person name="Staats M."/>
            <person name="Valdes J.H."/>
            <person name="Van Kan J.A.L."/>
        </authorList>
    </citation>
    <scope>NUCLEOTIDE SEQUENCE [LARGE SCALE GENOMIC DNA]</scope>
    <source>
        <strain evidence="4 5">MUCL435</strain>
    </source>
</reference>
<keyword evidence="2" id="KW-0808">Transferase</keyword>
<proteinExistence type="predicted"/>
<dbReference type="EMBL" id="PQXL01000347">
    <property type="protein sequence ID" value="THV46952.1"/>
    <property type="molecule type" value="Genomic_DNA"/>
</dbReference>
<keyword evidence="1" id="KW-0489">Methyltransferase</keyword>
<dbReference type="OrthoDB" id="3487044at2759"/>
<evidence type="ECO:0000259" key="3">
    <source>
        <dbReference type="Pfam" id="PF13649"/>
    </source>
</evidence>
<dbReference type="InterPro" id="IPR041698">
    <property type="entry name" value="Methyltransf_25"/>
</dbReference>
<dbReference type="Proteomes" id="UP000308671">
    <property type="component" value="Unassembled WGS sequence"/>
</dbReference>
<feature type="domain" description="Methyltransferase" evidence="3">
    <location>
        <begin position="45"/>
        <end position="151"/>
    </location>
</feature>
<evidence type="ECO:0000256" key="1">
    <source>
        <dbReference type="ARBA" id="ARBA00022603"/>
    </source>
</evidence>
<dbReference type="Pfam" id="PF13649">
    <property type="entry name" value="Methyltransf_25"/>
    <property type="match status" value="1"/>
</dbReference>
<keyword evidence="5" id="KW-1185">Reference proteome</keyword>
<gene>
    <name evidence="4" type="ORF">BGAL_0347g00140</name>
</gene>
<dbReference type="Gene3D" id="3.40.50.150">
    <property type="entry name" value="Vaccinia Virus protein VP39"/>
    <property type="match status" value="1"/>
</dbReference>
<accession>A0A4S8QSX5</accession>
<sequence length="263" mass="29038">MSSTPSTAQYDAIGTRYAAIKNQQGSSFELAAIQTHVGDITGLRVLDLACGAGYYTQKLVEWGADRVVGIDISPAMIQCARVQCGGGDVDADANNEHPKIDFRVADCSTPLENVGEKFHLVLAVWFLNYASGRRELVAMWRNIFAHLLPGGRCVGIVPNCEILRAGRGEESRFGVTRRILCRVEGGAKVRISVRGRDGGEEGDLLGFEAYIWERELYEECVREAGMGELEWVEFVDPLVEGVDFGEFLDRPHFQCFVAWKAGE</sequence>
<organism evidence="4 5">
    <name type="scientific">Botrytis galanthina</name>
    <dbReference type="NCBI Taxonomy" id="278940"/>
    <lineage>
        <taxon>Eukaryota</taxon>
        <taxon>Fungi</taxon>
        <taxon>Dikarya</taxon>
        <taxon>Ascomycota</taxon>
        <taxon>Pezizomycotina</taxon>
        <taxon>Leotiomycetes</taxon>
        <taxon>Helotiales</taxon>
        <taxon>Sclerotiniaceae</taxon>
        <taxon>Botrytis</taxon>
    </lineage>
</organism>
<dbReference type="GO" id="GO:0032259">
    <property type="term" value="P:methylation"/>
    <property type="evidence" value="ECO:0007669"/>
    <property type="project" value="UniProtKB-KW"/>
</dbReference>
<protein>
    <recommendedName>
        <fullName evidence="3">Methyltransferase domain-containing protein</fullName>
    </recommendedName>
</protein>
<dbReference type="AlphaFoldDB" id="A0A4S8QSX5"/>
<dbReference type="PANTHER" id="PTHR43861:SF1">
    <property type="entry name" value="TRANS-ACONITATE 2-METHYLTRANSFERASE"/>
    <property type="match status" value="1"/>
</dbReference>
<dbReference type="PANTHER" id="PTHR43861">
    <property type="entry name" value="TRANS-ACONITATE 2-METHYLTRANSFERASE-RELATED"/>
    <property type="match status" value="1"/>
</dbReference>
<dbReference type="SUPFAM" id="SSF53335">
    <property type="entry name" value="S-adenosyl-L-methionine-dependent methyltransferases"/>
    <property type="match status" value="1"/>
</dbReference>
<evidence type="ECO:0000256" key="2">
    <source>
        <dbReference type="ARBA" id="ARBA00022679"/>
    </source>
</evidence>
<comment type="caution">
    <text evidence="4">The sequence shown here is derived from an EMBL/GenBank/DDBJ whole genome shotgun (WGS) entry which is preliminary data.</text>
</comment>
<evidence type="ECO:0000313" key="4">
    <source>
        <dbReference type="EMBL" id="THV46952.1"/>
    </source>
</evidence>
<evidence type="ECO:0000313" key="5">
    <source>
        <dbReference type="Proteomes" id="UP000308671"/>
    </source>
</evidence>
<dbReference type="CDD" id="cd02440">
    <property type="entry name" value="AdoMet_MTases"/>
    <property type="match status" value="1"/>
</dbReference>